<reference evidence="12" key="1">
    <citation type="submission" date="2012-04" db="EMBL/GenBank/DDBJ databases">
        <title>The Genome Sequence of Loa loa.</title>
        <authorList>
            <consortium name="The Broad Institute Genome Sequencing Platform"/>
            <consortium name="Broad Institute Genome Sequencing Center for Infectious Disease"/>
            <person name="Nutman T.B."/>
            <person name="Fink D.L."/>
            <person name="Russ C."/>
            <person name="Young S."/>
            <person name="Zeng Q."/>
            <person name="Gargeya S."/>
            <person name="Alvarado L."/>
            <person name="Berlin A."/>
            <person name="Chapman S.B."/>
            <person name="Chen Z."/>
            <person name="Freedman E."/>
            <person name="Gellesch M."/>
            <person name="Goldberg J."/>
            <person name="Griggs A."/>
            <person name="Gujja S."/>
            <person name="Heilman E.R."/>
            <person name="Heiman D."/>
            <person name="Howarth C."/>
            <person name="Mehta T."/>
            <person name="Neiman D."/>
            <person name="Pearson M."/>
            <person name="Roberts A."/>
            <person name="Saif S."/>
            <person name="Shea T."/>
            <person name="Shenoy N."/>
            <person name="Sisk P."/>
            <person name="Stolte C."/>
            <person name="Sykes S."/>
            <person name="White J."/>
            <person name="Yandava C."/>
            <person name="Haas B."/>
            <person name="Henn M.R."/>
            <person name="Nusbaum C."/>
            <person name="Birren B."/>
        </authorList>
    </citation>
    <scope>NUCLEOTIDE SEQUENCE [LARGE SCALE GENOMIC DNA]</scope>
</reference>
<dbReference type="STRING" id="7209.A0A1I7VK10"/>
<evidence type="ECO:0000256" key="7">
    <source>
        <dbReference type="ARBA" id="ARBA00023170"/>
    </source>
</evidence>
<dbReference type="WBParaSite" id="EN70_3411">
    <property type="protein sequence ID" value="EN70_3411"/>
    <property type="gene ID" value="EN70_3411"/>
</dbReference>
<dbReference type="Proteomes" id="UP000095285">
    <property type="component" value="Unassembled WGS sequence"/>
</dbReference>
<evidence type="ECO:0000256" key="3">
    <source>
        <dbReference type="ARBA" id="ARBA00022692"/>
    </source>
</evidence>
<evidence type="ECO:0000256" key="8">
    <source>
        <dbReference type="ARBA" id="ARBA00023180"/>
    </source>
</evidence>
<accession>A0A1I7VK10</accession>
<dbReference type="Gene3D" id="3.40.190.10">
    <property type="entry name" value="Periplasmic binding protein-like II"/>
    <property type="match status" value="1"/>
</dbReference>
<protein>
    <submittedName>
        <fullName evidence="13">Lig_chan-Glu_bd domain-containing protein</fullName>
    </submittedName>
</protein>
<dbReference type="AlphaFoldDB" id="A0A1I7VK10"/>
<evidence type="ECO:0000256" key="9">
    <source>
        <dbReference type="ARBA" id="ARBA00023286"/>
    </source>
</evidence>
<reference evidence="13" key="2">
    <citation type="submission" date="2016-11" db="UniProtKB">
        <authorList>
            <consortium name="WormBaseParasite"/>
        </authorList>
    </citation>
    <scope>IDENTIFICATION</scope>
</reference>
<keyword evidence="4" id="KW-1133">Transmembrane helix</keyword>
<evidence type="ECO:0000256" key="1">
    <source>
        <dbReference type="ARBA" id="ARBA00004141"/>
    </source>
</evidence>
<name>A0A1I7VK10_LOALO</name>
<evidence type="ECO:0000313" key="13">
    <source>
        <dbReference type="WBParaSite" id="EN70_3411"/>
    </source>
</evidence>
<organism evidence="12 13">
    <name type="scientific">Loa loa</name>
    <name type="common">Eye worm</name>
    <name type="synonym">Filaria loa</name>
    <dbReference type="NCBI Taxonomy" id="7209"/>
    <lineage>
        <taxon>Eukaryota</taxon>
        <taxon>Metazoa</taxon>
        <taxon>Ecdysozoa</taxon>
        <taxon>Nematoda</taxon>
        <taxon>Chromadorea</taxon>
        <taxon>Rhabditida</taxon>
        <taxon>Spirurina</taxon>
        <taxon>Spiruromorpha</taxon>
        <taxon>Filarioidea</taxon>
        <taxon>Onchocercidae</taxon>
        <taxon>Loa</taxon>
    </lineage>
</organism>
<keyword evidence="12" id="KW-1185">Reference proteome</keyword>
<proteinExistence type="predicted"/>
<keyword evidence="9" id="KW-1071">Ligand-gated ion channel</keyword>
<keyword evidence="5" id="KW-0406">Ion transport</keyword>
<evidence type="ECO:0000256" key="5">
    <source>
        <dbReference type="ARBA" id="ARBA00023065"/>
    </source>
</evidence>
<dbReference type="SUPFAM" id="SSF53822">
    <property type="entry name" value="Periplasmic binding protein-like I"/>
    <property type="match status" value="1"/>
</dbReference>
<sequence>MILEDQIICAGNFCLQGAFINTSELDNTTAAIIQEMLRLAEFWFNMEGKNTVDVALGVRYLPAMHSTTLLWHLADFVCDELKIGFMIMLAGSSPVSFGLYSSLAKRVKIPLIDWETSDLSSDSTSAFTASVRPPADEILVDYIKIKQWHEIIYLHDGANAERSLTAIYKYLEKNPIYALQINSYRIPEDEEYFREFLNNFHMQNFNFVDSRCEPKISSHNTYSENKVLIWIWYKRGKMGSLFDIDLSLNVVVDISNSYRIRAFLQSLKESILVKKQYNYVFANFELDENDLDAFHYTLINITAFLMCDKYNQRLNKERKMFVHHYGNRSVMDDVPIPMSALFAHDALLVASNAIDIVLKKYGHDLFSNVFSQNQLYNAGQPGIHCKRDLQHATSHLMPFEFGDKIIEAIREVKLDETDGTLTGQIQFTKSLSRTNFSAKVVEINPSGRSLYSARNMYDWRQGVGFMMNVESKPSLLRKETITRLQHRSNRLHIVTVLVKPFVMLKRTIPGEPAHVGNDRFEGYCIDLIKLLAMNISGFDSYEIFIAEGNKYGQRQDDGVGDPDLEKSGFQLIPNPPLSLSLNELELSGLKVPARVQMTEHKGHMNSAEKVEVMTA</sequence>
<dbReference type="GO" id="GO:0016020">
    <property type="term" value="C:membrane"/>
    <property type="evidence" value="ECO:0007669"/>
    <property type="project" value="UniProtKB-SubCell"/>
</dbReference>
<comment type="subcellular location">
    <subcellularLocation>
        <location evidence="1">Membrane</location>
        <topology evidence="1">Multi-pass membrane protein</topology>
    </subcellularLocation>
</comment>
<dbReference type="InterPro" id="IPR028082">
    <property type="entry name" value="Peripla_BP_I"/>
</dbReference>
<dbReference type="SMART" id="SM00918">
    <property type="entry name" value="Lig_chan-Glu_bd"/>
    <property type="match status" value="1"/>
</dbReference>
<evidence type="ECO:0000256" key="4">
    <source>
        <dbReference type="ARBA" id="ARBA00022989"/>
    </source>
</evidence>
<evidence type="ECO:0000256" key="10">
    <source>
        <dbReference type="ARBA" id="ARBA00023303"/>
    </source>
</evidence>
<evidence type="ECO:0000256" key="2">
    <source>
        <dbReference type="ARBA" id="ARBA00022448"/>
    </source>
</evidence>
<feature type="domain" description="Ionotropic glutamate receptor L-glutamate and glycine-binding" evidence="11">
    <location>
        <begin position="500"/>
        <end position="561"/>
    </location>
</feature>
<keyword evidence="8" id="KW-0325">Glycoprotein</keyword>
<evidence type="ECO:0000313" key="12">
    <source>
        <dbReference type="Proteomes" id="UP000095285"/>
    </source>
</evidence>
<evidence type="ECO:0000259" key="11">
    <source>
        <dbReference type="SMART" id="SM00918"/>
    </source>
</evidence>
<keyword evidence="6" id="KW-0472">Membrane</keyword>
<keyword evidence="7" id="KW-0675">Receptor</keyword>
<keyword evidence="3" id="KW-0812">Transmembrane</keyword>
<dbReference type="InterPro" id="IPR019594">
    <property type="entry name" value="Glu/Gly-bd"/>
</dbReference>
<dbReference type="Gene3D" id="3.40.50.2300">
    <property type="match status" value="4"/>
</dbReference>
<dbReference type="Pfam" id="PF10613">
    <property type="entry name" value="Lig_chan-Glu_bd"/>
    <property type="match status" value="1"/>
</dbReference>
<keyword evidence="10" id="KW-0407">Ion channel</keyword>
<evidence type="ECO:0000256" key="6">
    <source>
        <dbReference type="ARBA" id="ARBA00023136"/>
    </source>
</evidence>
<dbReference type="GO" id="GO:0015276">
    <property type="term" value="F:ligand-gated monoatomic ion channel activity"/>
    <property type="evidence" value="ECO:0007669"/>
    <property type="project" value="InterPro"/>
</dbReference>
<keyword evidence="2" id="KW-0813">Transport</keyword>